<keyword evidence="4" id="KW-0934">Plastid</keyword>
<feature type="domain" description="Peptidase M50" evidence="14">
    <location>
        <begin position="315"/>
        <end position="396"/>
    </location>
</feature>
<dbReference type="PANTHER" id="PTHR31412:SF0">
    <property type="entry name" value="ZINC METALLOPROTEASE EGY1, CHLOROPLASTIC-RELATED"/>
    <property type="match status" value="1"/>
</dbReference>
<organism evidence="15 16">
    <name type="scientific">Taxus chinensis</name>
    <name type="common">Chinese yew</name>
    <name type="synonym">Taxus wallichiana var. chinensis</name>
    <dbReference type="NCBI Taxonomy" id="29808"/>
    <lineage>
        <taxon>Eukaryota</taxon>
        <taxon>Viridiplantae</taxon>
        <taxon>Streptophyta</taxon>
        <taxon>Embryophyta</taxon>
        <taxon>Tracheophyta</taxon>
        <taxon>Spermatophyta</taxon>
        <taxon>Pinopsida</taxon>
        <taxon>Pinidae</taxon>
        <taxon>Conifers II</taxon>
        <taxon>Cupressales</taxon>
        <taxon>Taxaceae</taxon>
        <taxon>Taxus</taxon>
    </lineage>
</organism>
<evidence type="ECO:0000256" key="4">
    <source>
        <dbReference type="ARBA" id="ARBA00022640"/>
    </source>
</evidence>
<name>A0AA38LPA3_TAXCH</name>
<dbReference type="CDD" id="cd06160">
    <property type="entry name" value="S2P-M50_like_2"/>
    <property type="match status" value="1"/>
</dbReference>
<dbReference type="OMA" id="WQYVVAF"/>
<evidence type="ECO:0000256" key="12">
    <source>
        <dbReference type="SAM" id="MobiDB-lite"/>
    </source>
</evidence>
<dbReference type="Proteomes" id="UP000824469">
    <property type="component" value="Unassembled WGS sequence"/>
</dbReference>
<evidence type="ECO:0000256" key="7">
    <source>
        <dbReference type="ARBA" id="ARBA00022801"/>
    </source>
</evidence>
<dbReference type="Pfam" id="PF02163">
    <property type="entry name" value="Peptidase_M50"/>
    <property type="match status" value="1"/>
</dbReference>
<evidence type="ECO:0000259" key="14">
    <source>
        <dbReference type="Pfam" id="PF02163"/>
    </source>
</evidence>
<evidence type="ECO:0000256" key="11">
    <source>
        <dbReference type="ARBA" id="ARBA00023136"/>
    </source>
</evidence>
<evidence type="ECO:0000313" key="16">
    <source>
        <dbReference type="Proteomes" id="UP000824469"/>
    </source>
</evidence>
<dbReference type="InterPro" id="IPR044838">
    <property type="entry name" value="EGY1-like"/>
</dbReference>
<proteinExistence type="inferred from homology"/>
<feature type="non-terminal residue" evidence="15">
    <location>
        <position position="429"/>
    </location>
</feature>
<keyword evidence="6 13" id="KW-0812">Transmembrane</keyword>
<evidence type="ECO:0000256" key="5">
    <source>
        <dbReference type="ARBA" id="ARBA00022670"/>
    </source>
</evidence>
<evidence type="ECO:0000256" key="10">
    <source>
        <dbReference type="ARBA" id="ARBA00023049"/>
    </source>
</evidence>
<keyword evidence="16" id="KW-1185">Reference proteome</keyword>
<dbReference type="AlphaFoldDB" id="A0AA38LPA3"/>
<keyword evidence="5" id="KW-0645">Protease</keyword>
<evidence type="ECO:0000256" key="2">
    <source>
        <dbReference type="ARBA" id="ARBA00007931"/>
    </source>
</evidence>
<comment type="caution">
    <text evidence="15">The sequence shown here is derived from an EMBL/GenBank/DDBJ whole genome shotgun (WGS) entry which is preliminary data.</text>
</comment>
<evidence type="ECO:0000256" key="8">
    <source>
        <dbReference type="ARBA" id="ARBA00022946"/>
    </source>
</evidence>
<dbReference type="GO" id="GO:0008237">
    <property type="term" value="F:metallopeptidase activity"/>
    <property type="evidence" value="ECO:0007669"/>
    <property type="project" value="UniProtKB-KW"/>
</dbReference>
<dbReference type="InterPro" id="IPR008915">
    <property type="entry name" value="Peptidase_M50"/>
</dbReference>
<keyword evidence="3" id="KW-0150">Chloroplast</keyword>
<keyword evidence="7" id="KW-0378">Hydrolase</keyword>
<dbReference type="PANTHER" id="PTHR31412">
    <property type="entry name" value="ZINC METALLOPROTEASE EGY1"/>
    <property type="match status" value="1"/>
</dbReference>
<comment type="similarity">
    <text evidence="2">Belongs to the peptidase M50B family.</text>
</comment>
<evidence type="ECO:0000256" key="13">
    <source>
        <dbReference type="SAM" id="Phobius"/>
    </source>
</evidence>
<keyword evidence="8" id="KW-0809">Transit peptide</keyword>
<feature type="transmembrane region" description="Helical" evidence="13">
    <location>
        <begin position="371"/>
        <end position="394"/>
    </location>
</feature>
<comment type="subcellular location">
    <subcellularLocation>
        <location evidence="1">Plastid</location>
        <location evidence="1">Chloroplast membrane</location>
        <topology evidence="1">Multi-pass membrane protein</topology>
    </subcellularLocation>
</comment>
<dbReference type="GO" id="GO:0006508">
    <property type="term" value="P:proteolysis"/>
    <property type="evidence" value="ECO:0007669"/>
    <property type="project" value="UniProtKB-KW"/>
</dbReference>
<dbReference type="GO" id="GO:0031969">
    <property type="term" value="C:chloroplast membrane"/>
    <property type="evidence" value="ECO:0007669"/>
    <property type="project" value="UniProtKB-SubCell"/>
</dbReference>
<evidence type="ECO:0000313" key="15">
    <source>
        <dbReference type="EMBL" id="KAH9330904.1"/>
    </source>
</evidence>
<evidence type="ECO:0000256" key="9">
    <source>
        <dbReference type="ARBA" id="ARBA00022989"/>
    </source>
</evidence>
<feature type="transmembrane region" description="Helical" evidence="13">
    <location>
        <begin position="406"/>
        <end position="427"/>
    </location>
</feature>
<keyword evidence="11 13" id="KW-0472">Membrane</keyword>
<reference evidence="15 16" key="1">
    <citation type="journal article" date="2021" name="Nat. Plants">
        <title>The Taxus genome provides insights into paclitaxel biosynthesis.</title>
        <authorList>
            <person name="Xiong X."/>
            <person name="Gou J."/>
            <person name="Liao Q."/>
            <person name="Li Y."/>
            <person name="Zhou Q."/>
            <person name="Bi G."/>
            <person name="Li C."/>
            <person name="Du R."/>
            <person name="Wang X."/>
            <person name="Sun T."/>
            <person name="Guo L."/>
            <person name="Liang H."/>
            <person name="Lu P."/>
            <person name="Wu Y."/>
            <person name="Zhang Z."/>
            <person name="Ro D.K."/>
            <person name="Shang Y."/>
            <person name="Huang S."/>
            <person name="Yan J."/>
        </authorList>
    </citation>
    <scope>NUCLEOTIDE SEQUENCE [LARGE SCALE GENOMIC DNA]</scope>
    <source>
        <strain evidence="15">Ta-2019</strain>
    </source>
</reference>
<feature type="compositionally biased region" description="Low complexity" evidence="12">
    <location>
        <begin position="112"/>
        <end position="129"/>
    </location>
</feature>
<keyword evidence="10" id="KW-0482">Metalloprotease</keyword>
<feature type="region of interest" description="Disordered" evidence="12">
    <location>
        <begin position="89"/>
        <end position="135"/>
    </location>
</feature>
<evidence type="ECO:0000256" key="1">
    <source>
        <dbReference type="ARBA" id="ARBA00004508"/>
    </source>
</evidence>
<keyword evidence="9 13" id="KW-1133">Transmembrane helix</keyword>
<sequence length="429" mass="46683">MANAQQTLLMATASPSTETLTLSFTVQRRVPYRLRKHFKTLPINGAASNARRTFKSLCTRDSSVYFRGELSRNRHSTIKLKCYSNKNGDDDKVGSASTTTEERPEEQESEQSDSNSPSASNSTSSNTPPLGSAPKNFQVDAFKLMELLGPEKVDPADAKLIKEKLFGYTTFWITGEEPFGDLGEGILFLGNLRGKREEVFARLQGQLREVAGNKYNLFMVEEPNSEGSDPRGGPRVSFGLLRKEVSEPRPTTLWQYVVAFILFVLTAGSCVELGLASQLPRLPPEVAQYFTNPEATEPPDLQLLVPYVKSTLPLAYGVLGVQLFHEVGHFLAALPKKVKLGIPYFIPNITLGSFGAITQFKSVLPDKTTQLDVSVAGPLAGGALSFAMFGIGLLLSTNPDATGDLIQVPSLLFQGSLLLGLISRAALGY</sequence>
<accession>A0AA38LPA3</accession>
<dbReference type="EMBL" id="JAHRHJ020000001">
    <property type="protein sequence ID" value="KAH9330904.1"/>
    <property type="molecule type" value="Genomic_DNA"/>
</dbReference>
<protein>
    <recommendedName>
        <fullName evidence="14">Peptidase M50 domain-containing protein</fullName>
    </recommendedName>
</protein>
<evidence type="ECO:0000256" key="3">
    <source>
        <dbReference type="ARBA" id="ARBA00022528"/>
    </source>
</evidence>
<gene>
    <name evidence="15" type="ORF">KI387_003012</name>
</gene>
<evidence type="ECO:0000256" key="6">
    <source>
        <dbReference type="ARBA" id="ARBA00022692"/>
    </source>
</evidence>